<dbReference type="Gene3D" id="1.10.1200.10">
    <property type="entry name" value="ACP-like"/>
    <property type="match status" value="1"/>
</dbReference>
<dbReference type="GO" id="GO:0044550">
    <property type="term" value="P:secondary metabolite biosynthetic process"/>
    <property type="evidence" value="ECO:0007669"/>
    <property type="project" value="TreeGrafter"/>
</dbReference>
<organism evidence="6 7">
    <name type="scientific">Anaeramoeba ignava</name>
    <name type="common">Anaerobic marine amoeba</name>
    <dbReference type="NCBI Taxonomy" id="1746090"/>
    <lineage>
        <taxon>Eukaryota</taxon>
        <taxon>Metamonada</taxon>
        <taxon>Anaeramoebidae</taxon>
        <taxon>Anaeramoeba</taxon>
    </lineage>
</organism>
<accession>A0A9Q0LPR0</accession>
<proteinExistence type="predicted"/>
<feature type="region of interest" description="Disordered" evidence="3">
    <location>
        <begin position="1748"/>
        <end position="1772"/>
    </location>
</feature>
<dbReference type="GO" id="GO:0031177">
    <property type="term" value="F:phosphopantetheine binding"/>
    <property type="evidence" value="ECO:0007669"/>
    <property type="project" value="TreeGrafter"/>
</dbReference>
<feature type="region of interest" description="Disordered" evidence="3">
    <location>
        <begin position="1274"/>
        <end position="1304"/>
    </location>
</feature>
<sequence>MLQSKSKDEKKTFPCKILVVFDHGFVTEKMKNFELILRHHDPKLQLKTNTQFNLSLNIDSKSETSAQKRKTNPFYSKQYFVQDYFDFVVSFGFEEETNKKIVPNWLFFDRIFYNSEKINQLFVCNFYEHFARIAKTSNKQTAVGSVPEITGKEEAVVVNEWNNISGKNFTKTKKLASLGIPMIFRKITKKRQGAIAIRSKNAKVTYEQLEYRSDLFAVYLQKELKIRSNTVIGVSMKNSVETIVALLGIIKAGCSYIALRPEFSANLLARIIRKLDVKHVLSGAASAGVFEKLKKESKTEINTHLITVNELESILKQVQRSEVRKTKFKVKGNQVAIVFPRFSDDGKLQFFTLTHANIITKFITIQSSINLCNVVGFCSPIYHEQSLIELWGTLINGGRIVVFYMKNLLSSKFEAFIRQSGTKVLTLSTSVFQQIVSRDSTFIRQQQQPSIEHTDPQTQKSTWPFHLFDLLMIYGEPIAYRKFFEFVKTEKMSLPKKLVYCFGTPQTASIFALLPVWDEFQWTGRKEVVSENEDDVKDEKQLPVFIPNIHYWIHKYKSSTGFLPIGTPCSDCEVYVLNSKTLKPVPFGVSGEVYVSCLSIGTLLDYNGNEDEKTDKFRAQFDRIFVPNPFEKSDSENKLLFNTGIHGCILSSGKLEFYEYQQPQEIRQVFVNSEFVNVKAIEEVIKKHSKVKQAVVLVRDAENSERKRIVAYLVCEETIPPSFQELSQFIQNRLPQSHVPVSYVFVEKTQFGSDKTEISRAMLLAKYAHAQEKTSSTTDTTVTRNANQSAQFKPPSNPTEEFLCKTFASVLNYEQVGASDNFFALGGDSISATRIVAKALHAGLRFSTEDLFLNPVVSDLAVFIEKQKEKFQQNIDFSAHHRRFFEQQLPEPSQSERLVFINLDHSVNLKYLKKAFLMILAQHENLRLVFPENHPHLQSLEDLTHKKSKRHHKDSSVFSVLKLPTSEMEPKQIGKQCAKIQQSLRIAKGPLIKFVVFVEDQTQDTEAEKLNNEDAFSIFHVEQKQSQQEKTEKDFSKDHFLAMILIHNLLVDTESIKKLVSQLQTNYETVRSSFENFVEIPAPSPVTEYYHYLNSQKKLEITKKSYTFWQTISNRKKNYVKPVPKNISEAGTNFYEDLTNIRVSFDDKTSHLIYSEIARKDEYQMADILVTGIGLALTDWTSSIYNFIHLIEPPNPHSQKTHGFIAPVENTIPVLIAFTQPNVVKDNIKSFELVKKQLREFRLHVQQLNKILYYNDAQNANESEDLDYKMEFEKQTQNEKQIQSPSQQRKSSQSEKQKEILTSGLGAEIPDANLNLFKSDEDDDDEQTGMRQDAPDSSEDEDISFLKVPQSKQEELKILSQAEIAIRFIGNVDFNSFSLGKVSIDPLTEPKKSRKLNSPKAQNPYLIEIISFVQQGCVSFKLIYNKKLFKAETIKSLARNMMKILIKLSKDIRKENQHKSKSKSKKTENETQEENDIFANFPLAKSLTVSVIRELFEEDSLIEEILTPSQFHQETIRFFLRKDQLSKSHIASQLLLRFTASEFDENKLRQACQIFVDQHPAMRSYFVRNQSKQSNILHIIRKKAEIPFRFMKFEQMDDTFKQEIAQERQHPFKFSHAPLIRFSLFSIEKDSLYLLSIAFESFLLDFWSIPLMIQEIFSKYCELASNSTDDKKDLLPTLPHPQQISLHQNLHKEYISYEHNLSLSKSRRFYRSFMKDFDINTPIIPTKEGVSNFQQLLLNQENIGELKSRSKSPNLSNMQHSRSNENVPISPKLDRSQIPAKKITPSDIDIKGQFFVNTAEFKEINAHVGADSLTKIISSLRTNNLTLNSFIHFIWALTLNFVNPKTPTYFGTTISGRPAELGEVADKIVAMMSRVLPIKFELYKDKTILAHIAQIQSLLLKSSLNPHVTDSRIRKWCKFPKKTYLYNGGVVVFEGYPKDRIFPLRDLGDENYEVVLDLSKLNPSLDIMFSNLSVMESLRHPLSLIVFPSGQDLLVRIVYNQALFEERTINRLIDLFTQFFKLISSSFTNLDKPIKDLLSKSESSDFIQKSQDKSLKKDKSSPQIDQSPSPLSKESDNLDQDHIFKQGYLTKKGGHGFTANWRKRWFILKNDQCFYYYKSQGTAQPSGLIPMKGASIEPLPNHKKKNCFQIKTEYRSYPIYAESKQIMDSWIDEITKYLARINKN</sequence>
<dbReference type="EMBL" id="JAPDFW010000067">
    <property type="protein sequence ID" value="KAJ5075020.1"/>
    <property type="molecule type" value="Genomic_DNA"/>
</dbReference>
<comment type="caution">
    <text evidence="6">The sequence shown here is derived from an EMBL/GenBank/DDBJ whole genome shotgun (WGS) entry which is preliminary data.</text>
</comment>
<protein>
    <recommendedName>
        <fullName evidence="8">Carrier domain-containing protein</fullName>
    </recommendedName>
</protein>
<evidence type="ECO:0000313" key="6">
    <source>
        <dbReference type="EMBL" id="KAJ5075020.1"/>
    </source>
</evidence>
<dbReference type="Gene3D" id="2.30.29.30">
    <property type="entry name" value="Pleckstrin-homology domain (PH domain)/Phosphotyrosine-binding domain (PTB)"/>
    <property type="match status" value="1"/>
</dbReference>
<dbReference type="Gene3D" id="3.40.50.12780">
    <property type="entry name" value="N-terminal domain of ligase-like"/>
    <property type="match status" value="1"/>
</dbReference>
<keyword evidence="7" id="KW-1185">Reference proteome</keyword>
<dbReference type="Gene3D" id="3.30.300.30">
    <property type="match status" value="1"/>
</dbReference>
<evidence type="ECO:0008006" key="8">
    <source>
        <dbReference type="Google" id="ProtNLM"/>
    </source>
</evidence>
<evidence type="ECO:0000256" key="1">
    <source>
        <dbReference type="ARBA" id="ARBA00022450"/>
    </source>
</evidence>
<dbReference type="InterPro" id="IPR045851">
    <property type="entry name" value="AMP-bd_C_sf"/>
</dbReference>
<dbReference type="Pfam" id="PF00668">
    <property type="entry name" value="Condensation"/>
    <property type="match status" value="3"/>
</dbReference>
<dbReference type="Proteomes" id="UP001149090">
    <property type="component" value="Unassembled WGS sequence"/>
</dbReference>
<name>A0A9Q0LPR0_ANAIG</name>
<dbReference type="InterPro" id="IPR023213">
    <property type="entry name" value="CAT-like_dom_sf"/>
</dbReference>
<dbReference type="FunFam" id="2.30.29.30:FF:000286">
    <property type="entry name" value="PH-protein kinase domain containing protein"/>
    <property type="match status" value="1"/>
</dbReference>
<dbReference type="SMART" id="SM00233">
    <property type="entry name" value="PH"/>
    <property type="match status" value="1"/>
</dbReference>
<dbReference type="InterPro" id="IPR011993">
    <property type="entry name" value="PH-like_dom_sf"/>
</dbReference>
<dbReference type="PANTHER" id="PTHR45527:SF1">
    <property type="entry name" value="FATTY ACID SYNTHASE"/>
    <property type="match status" value="1"/>
</dbReference>
<dbReference type="InterPro" id="IPR006162">
    <property type="entry name" value="Ppantetheine_attach_site"/>
</dbReference>
<dbReference type="GO" id="GO:0003824">
    <property type="term" value="F:catalytic activity"/>
    <property type="evidence" value="ECO:0007669"/>
    <property type="project" value="InterPro"/>
</dbReference>
<evidence type="ECO:0000313" key="7">
    <source>
        <dbReference type="Proteomes" id="UP001149090"/>
    </source>
</evidence>
<dbReference type="Pfam" id="PF00550">
    <property type="entry name" value="PP-binding"/>
    <property type="match status" value="1"/>
</dbReference>
<keyword evidence="1" id="KW-0596">Phosphopantetheine</keyword>
<feature type="compositionally biased region" description="Low complexity" evidence="3">
    <location>
        <begin position="1280"/>
        <end position="1291"/>
    </location>
</feature>
<evidence type="ECO:0000259" key="4">
    <source>
        <dbReference type="PROSITE" id="PS50003"/>
    </source>
</evidence>
<dbReference type="InterPro" id="IPR036736">
    <property type="entry name" value="ACP-like_sf"/>
</dbReference>
<feature type="domain" description="PH" evidence="4">
    <location>
        <begin position="2082"/>
        <end position="2179"/>
    </location>
</feature>
<dbReference type="PANTHER" id="PTHR45527">
    <property type="entry name" value="NONRIBOSOMAL PEPTIDE SYNTHETASE"/>
    <property type="match status" value="1"/>
</dbReference>
<dbReference type="InterPro" id="IPR001242">
    <property type="entry name" value="Condensation_dom"/>
</dbReference>
<dbReference type="InterPro" id="IPR042099">
    <property type="entry name" value="ANL_N_sf"/>
</dbReference>
<dbReference type="Gene3D" id="3.30.559.10">
    <property type="entry name" value="Chloramphenicol acetyltransferase-like domain"/>
    <property type="match status" value="2"/>
</dbReference>
<dbReference type="InterPro" id="IPR009081">
    <property type="entry name" value="PP-bd_ACP"/>
</dbReference>
<keyword evidence="2" id="KW-0597">Phosphoprotein</keyword>
<reference evidence="6" key="1">
    <citation type="submission" date="2022-10" db="EMBL/GenBank/DDBJ databases">
        <title>Novel sulphate-reducing endosymbionts in the free-living metamonad Anaeramoeba.</title>
        <authorList>
            <person name="Jerlstrom-Hultqvist J."/>
            <person name="Cepicka I."/>
            <person name="Gallot-Lavallee L."/>
            <person name="Salas-Leiva D."/>
            <person name="Curtis B.A."/>
            <person name="Zahonova K."/>
            <person name="Pipaliya S."/>
            <person name="Dacks J."/>
            <person name="Roger A.J."/>
        </authorList>
    </citation>
    <scope>NUCLEOTIDE SEQUENCE</scope>
    <source>
        <strain evidence="6">BMAN</strain>
    </source>
</reference>
<dbReference type="GO" id="GO:0043041">
    <property type="term" value="P:amino acid activation for nonribosomal peptide biosynthetic process"/>
    <property type="evidence" value="ECO:0007669"/>
    <property type="project" value="TreeGrafter"/>
</dbReference>
<dbReference type="Pfam" id="PF00169">
    <property type="entry name" value="PH"/>
    <property type="match status" value="1"/>
</dbReference>
<dbReference type="PROSITE" id="PS50075">
    <property type="entry name" value="CARRIER"/>
    <property type="match status" value="1"/>
</dbReference>
<dbReference type="SUPFAM" id="SSF50729">
    <property type="entry name" value="PH domain-like"/>
    <property type="match status" value="1"/>
</dbReference>
<feature type="compositionally biased region" description="Basic and acidic residues" evidence="3">
    <location>
        <begin position="2050"/>
        <end position="2060"/>
    </location>
</feature>
<dbReference type="InterPro" id="IPR000873">
    <property type="entry name" value="AMP-dep_synth/lig_dom"/>
</dbReference>
<gene>
    <name evidence="6" type="ORF">M0811_07724</name>
</gene>
<feature type="domain" description="Carrier" evidence="5">
    <location>
        <begin position="794"/>
        <end position="868"/>
    </location>
</feature>
<dbReference type="FunFam" id="1.10.1200.10:FF:000005">
    <property type="entry name" value="Nonribosomal peptide synthetase 1"/>
    <property type="match status" value="1"/>
</dbReference>
<dbReference type="InterPro" id="IPR001849">
    <property type="entry name" value="PH_domain"/>
</dbReference>
<dbReference type="SUPFAM" id="SSF56801">
    <property type="entry name" value="Acetyl-CoA synthetase-like"/>
    <property type="match status" value="1"/>
</dbReference>
<evidence type="ECO:0000259" key="5">
    <source>
        <dbReference type="PROSITE" id="PS50075"/>
    </source>
</evidence>
<dbReference type="SUPFAM" id="SSF47336">
    <property type="entry name" value="ACP-like"/>
    <property type="match status" value="1"/>
</dbReference>
<dbReference type="PROSITE" id="PS00012">
    <property type="entry name" value="PHOSPHOPANTETHEINE"/>
    <property type="match status" value="1"/>
</dbReference>
<feature type="region of interest" description="Disordered" evidence="3">
    <location>
        <begin position="2049"/>
        <end position="2077"/>
    </location>
</feature>
<dbReference type="SUPFAM" id="SSF52777">
    <property type="entry name" value="CoA-dependent acyltransferases"/>
    <property type="match status" value="3"/>
</dbReference>
<dbReference type="GO" id="GO:0005737">
    <property type="term" value="C:cytoplasm"/>
    <property type="evidence" value="ECO:0007669"/>
    <property type="project" value="TreeGrafter"/>
</dbReference>
<feature type="compositionally biased region" description="Polar residues" evidence="3">
    <location>
        <begin position="2062"/>
        <end position="2072"/>
    </location>
</feature>
<evidence type="ECO:0000256" key="2">
    <source>
        <dbReference type="ARBA" id="ARBA00022553"/>
    </source>
</evidence>
<dbReference type="Gene3D" id="3.30.559.30">
    <property type="entry name" value="Nonribosomal peptide synthetase, condensation domain"/>
    <property type="match status" value="2"/>
</dbReference>
<dbReference type="PROSITE" id="PS50003">
    <property type="entry name" value="PH_DOMAIN"/>
    <property type="match status" value="1"/>
</dbReference>
<dbReference type="Pfam" id="PF00501">
    <property type="entry name" value="AMP-binding"/>
    <property type="match status" value="1"/>
</dbReference>
<evidence type="ECO:0000256" key="3">
    <source>
        <dbReference type="SAM" id="MobiDB-lite"/>
    </source>
</evidence>
<feature type="region of interest" description="Disordered" evidence="3">
    <location>
        <begin position="1316"/>
        <end position="1343"/>
    </location>
</feature>
<feature type="compositionally biased region" description="Polar residues" evidence="3">
    <location>
        <begin position="1751"/>
        <end position="1767"/>
    </location>
</feature>
<dbReference type="OrthoDB" id="2157866at2759"/>